<feature type="region of interest" description="Disordered" evidence="2">
    <location>
        <begin position="265"/>
        <end position="297"/>
    </location>
</feature>
<feature type="compositionally biased region" description="Acidic residues" evidence="2">
    <location>
        <begin position="212"/>
        <end position="228"/>
    </location>
</feature>
<feature type="compositionally biased region" description="Polar residues" evidence="2">
    <location>
        <begin position="168"/>
        <end position="177"/>
    </location>
</feature>
<feature type="domain" description="AVO1/Sin1 ubiquitin-like" evidence="5">
    <location>
        <begin position="726"/>
        <end position="814"/>
    </location>
</feature>
<dbReference type="PANTHER" id="PTHR13335">
    <property type="entry name" value="TARGET OF RAPAMYCIN COMPLEX 2 SUBUNIT MAPKAP1"/>
    <property type="match status" value="1"/>
</dbReference>
<evidence type="ECO:0000259" key="5">
    <source>
        <dbReference type="Pfam" id="PF23164"/>
    </source>
</evidence>
<dbReference type="GO" id="GO:0005886">
    <property type="term" value="C:plasma membrane"/>
    <property type="evidence" value="ECO:0007669"/>
    <property type="project" value="TreeGrafter"/>
</dbReference>
<dbReference type="InterPro" id="IPR031567">
    <property type="entry name" value="CRIM_dom"/>
</dbReference>
<dbReference type="Proteomes" id="UP000191024">
    <property type="component" value="Chromosome C"/>
</dbReference>
<feature type="domain" description="SIN1-type PH" evidence="4">
    <location>
        <begin position="933"/>
        <end position="1035"/>
    </location>
</feature>
<dbReference type="STRING" id="1230905.A0A1G4J3U5"/>
<dbReference type="GO" id="GO:0038203">
    <property type="term" value="P:TORC2 signaling"/>
    <property type="evidence" value="ECO:0007669"/>
    <property type="project" value="TreeGrafter"/>
</dbReference>
<dbReference type="InterPro" id="IPR056385">
    <property type="entry name" value="UBL_AVO1/Sin1"/>
</dbReference>
<feature type="compositionally biased region" description="Basic and acidic residues" evidence="2">
    <location>
        <begin position="236"/>
        <end position="248"/>
    </location>
</feature>
<dbReference type="EMBL" id="LT598466">
    <property type="protein sequence ID" value="SCU84283.1"/>
    <property type="molecule type" value="Genomic_DNA"/>
</dbReference>
<feature type="compositionally biased region" description="Polar residues" evidence="2">
    <location>
        <begin position="321"/>
        <end position="331"/>
    </location>
</feature>
<dbReference type="Pfam" id="PF23164">
    <property type="entry name" value="UBL_AVO1"/>
    <property type="match status" value="1"/>
</dbReference>
<evidence type="ECO:0000313" key="7">
    <source>
        <dbReference type="Proteomes" id="UP000191024"/>
    </source>
</evidence>
<evidence type="ECO:0000256" key="2">
    <source>
        <dbReference type="SAM" id="MobiDB-lite"/>
    </source>
</evidence>
<dbReference type="AlphaFoldDB" id="A0A1G4J3U5"/>
<protein>
    <submittedName>
        <fullName evidence="6">LAMI_0C06920g1_1</fullName>
    </submittedName>
</protein>
<feature type="compositionally biased region" description="Polar residues" evidence="2">
    <location>
        <begin position="471"/>
        <end position="489"/>
    </location>
</feature>
<keyword evidence="7" id="KW-1185">Reference proteome</keyword>
<feature type="domain" description="CRIM" evidence="3">
    <location>
        <begin position="528"/>
        <end position="674"/>
    </location>
</feature>
<reference evidence="7" key="1">
    <citation type="submission" date="2016-03" db="EMBL/GenBank/DDBJ databases">
        <authorList>
            <person name="Devillers H."/>
        </authorList>
    </citation>
    <scope>NUCLEOTIDE SEQUENCE [LARGE SCALE GENOMIC DNA]</scope>
</reference>
<gene>
    <name evidence="6" type="ORF">LAMI_0C06920G</name>
</gene>
<dbReference type="GO" id="GO:0005737">
    <property type="term" value="C:cytoplasm"/>
    <property type="evidence" value="ECO:0007669"/>
    <property type="project" value="TreeGrafter"/>
</dbReference>
<dbReference type="GO" id="GO:0031932">
    <property type="term" value="C:TORC2 complex"/>
    <property type="evidence" value="ECO:0007669"/>
    <property type="project" value="InterPro"/>
</dbReference>
<feature type="region of interest" description="Disordered" evidence="2">
    <location>
        <begin position="471"/>
        <end position="497"/>
    </location>
</feature>
<feature type="region of interest" description="Disordered" evidence="2">
    <location>
        <begin position="316"/>
        <end position="353"/>
    </location>
</feature>
<dbReference type="InterPro" id="IPR031313">
    <property type="entry name" value="Sin1_PH_dom"/>
</dbReference>
<comment type="similarity">
    <text evidence="1">Belongs to the SIN1 family.</text>
</comment>
<sequence length="1051" mass="118739">MDHTIPINRIRAAFLKDSNDKEQMKRVLRPYLSSIHWSNKEFEVTYENEDYKTIMNEQQSPPITRDYLKDLKHISKPLYGRTESKGKFDVVGTRDVDKREANSREVDTREMISEAEPSKKDQLKDPETLKVDSVAPKSLDTMDPTKSASTTETNGRKHSLGKGKRKTSAFSRIFKTQSSDRKAGDRHDTSVQDRITRQAPMSFYDSAFNYDETMEDDDDDDDDDEDDGIKDGGSFFRDDAQQADDHYKQQQTRLIKRGAFAFNPQNILSNQDNKSSITENNSVSENHSGQASEDELKQDDLSDMESYMNEDDLKDLDLDGNATQFSSSNHQGGVVMDDNEGHRFPNSDGDDMSSYGKSLLDSDYSEEHFNEEMDKINSSSVVDDSLATEQLLQSESMPGHSIPKTQMLNALGKDGHTLSNVFKKDSFGLTSADARGPQWDRNVITGSLGCRGDTSSLSNVSDIVHKRNRSSLSGVNIGSSERLSPQSNQRHQRTISDSKDLAVVKKPGPETLEVTKREVNQQKATLISNLSTLFSTKKDNSQNFLECFAHVSGANAAPQDCIHLSIYIECSKTYKRSPFELNVRKEVSVFDVIGFILYVYSTSHKPDTDFKDDGINEDERSNPNKFNLKIVDEDGEPFEDNFGTLDRKKLIGTVSDDELVLCRVEDDDQYKANELVTPLPYEANRMGEHHGKSRRNSLKDSTLNQLSYYKPIIGATTDVSSSKHQKLVQIKVFLYPAVNPSVNFTNIQVPVTCKINDVLVQYCKMKSMDPNEYILKLHDQKVSCDLNCTVEELDGQNSLELVTKSQARKMNLKKFKRTLTSPGLPTIQSGELTPLTPDTRDNFMENTNPINLEERKGNYVDQNVNSRKPSSRLKLGLAKQMSSGSTGMGGGLLKLKNSSKTSLSNSTVPNGHSQSDHSGIDLMTDYRDLLAGAYYKYKVWRRQQMSFITKHERTLAIDGDYVYIIPPEHTYHWHHDSVKTKCFHISQLVLAKRSKRVAEYFKLFVSRPGGLKRYYFEAVNEQECAEIVSRLQKLSSAYRMNHQATTVPSVS</sequence>
<dbReference type="InterPro" id="IPR011993">
    <property type="entry name" value="PH-like_dom_sf"/>
</dbReference>
<organism evidence="6 7">
    <name type="scientific">Lachancea mirantina</name>
    <dbReference type="NCBI Taxonomy" id="1230905"/>
    <lineage>
        <taxon>Eukaryota</taxon>
        <taxon>Fungi</taxon>
        <taxon>Dikarya</taxon>
        <taxon>Ascomycota</taxon>
        <taxon>Saccharomycotina</taxon>
        <taxon>Saccharomycetes</taxon>
        <taxon>Saccharomycetales</taxon>
        <taxon>Saccharomycetaceae</taxon>
        <taxon>Lachancea</taxon>
    </lineage>
</organism>
<dbReference type="OrthoDB" id="241990at2759"/>
<dbReference type="PANTHER" id="PTHR13335:SF1">
    <property type="entry name" value="TARGET OF RAPAMYCIN COMPLEX 2 SUBUNIT MAPKAP1"/>
    <property type="match status" value="1"/>
</dbReference>
<feature type="compositionally biased region" description="Basic residues" evidence="2">
    <location>
        <begin position="156"/>
        <end position="167"/>
    </location>
</feature>
<feature type="compositionally biased region" description="Basic and acidic residues" evidence="2">
    <location>
        <begin position="178"/>
        <end position="196"/>
    </location>
</feature>
<evidence type="ECO:0000256" key="1">
    <source>
        <dbReference type="ARBA" id="ARBA00009407"/>
    </source>
</evidence>
<proteinExistence type="inferred from homology"/>
<evidence type="ECO:0000259" key="3">
    <source>
        <dbReference type="Pfam" id="PF16978"/>
    </source>
</evidence>
<feature type="compositionally biased region" description="Low complexity" evidence="2">
    <location>
        <begin position="893"/>
        <end position="907"/>
    </location>
</feature>
<name>A0A1G4J3U5_9SACH</name>
<dbReference type="Gene3D" id="3.10.20.90">
    <property type="entry name" value="Phosphatidylinositol 3-kinase Catalytic Subunit, Chain A, domain 1"/>
    <property type="match status" value="1"/>
</dbReference>
<evidence type="ECO:0000259" key="4">
    <source>
        <dbReference type="Pfam" id="PF16979"/>
    </source>
</evidence>
<dbReference type="InterPro" id="IPR008828">
    <property type="entry name" value="Sin1/Avo1"/>
</dbReference>
<feature type="region of interest" description="Disordered" evidence="2">
    <location>
        <begin position="98"/>
        <end position="248"/>
    </location>
</feature>
<dbReference type="Pfam" id="PF16979">
    <property type="entry name" value="SIN1_PH"/>
    <property type="match status" value="1"/>
</dbReference>
<feature type="compositionally biased region" description="Basic and acidic residues" evidence="2">
    <location>
        <begin position="98"/>
        <end position="130"/>
    </location>
</feature>
<feature type="compositionally biased region" description="Polar residues" evidence="2">
    <location>
        <begin position="265"/>
        <end position="291"/>
    </location>
</feature>
<dbReference type="GO" id="GO:0005546">
    <property type="term" value="F:phosphatidylinositol-4,5-bisphosphate binding"/>
    <property type="evidence" value="ECO:0007669"/>
    <property type="project" value="TreeGrafter"/>
</dbReference>
<evidence type="ECO:0000313" key="6">
    <source>
        <dbReference type="EMBL" id="SCU84283.1"/>
    </source>
</evidence>
<feature type="region of interest" description="Disordered" evidence="2">
    <location>
        <begin position="881"/>
        <end position="919"/>
    </location>
</feature>
<feature type="compositionally biased region" description="Polar residues" evidence="2">
    <location>
        <begin position="144"/>
        <end position="153"/>
    </location>
</feature>
<dbReference type="Pfam" id="PF16978">
    <property type="entry name" value="CRIM"/>
    <property type="match status" value="1"/>
</dbReference>
<dbReference type="Gene3D" id="2.30.29.30">
    <property type="entry name" value="Pleckstrin-homology domain (PH domain)/Phosphotyrosine-binding domain (PTB)"/>
    <property type="match status" value="1"/>
</dbReference>
<accession>A0A1G4J3U5</accession>